<dbReference type="EnsemblMetazoa" id="MDOA015822-RA">
    <property type="protein sequence ID" value="MDOA015822-PA"/>
    <property type="gene ID" value="MDOA015822"/>
</dbReference>
<gene>
    <name evidence="2" type="primary">105261607</name>
    <name evidence="4" type="synonym">LOC105261607</name>
</gene>
<evidence type="ECO:0000313" key="4">
    <source>
        <dbReference type="RefSeq" id="XP_011291113.1"/>
    </source>
</evidence>
<dbReference type="SMART" id="SM00697">
    <property type="entry name" value="DM8"/>
    <property type="match status" value="1"/>
</dbReference>
<dbReference type="InterPro" id="IPR036846">
    <property type="entry name" value="GM2-AP_sf"/>
</dbReference>
<accession>A0A1I8NIR9</accession>
<keyword evidence="3" id="KW-1185">Reference proteome</keyword>
<dbReference type="RefSeq" id="XP_011291113.1">
    <property type="nucleotide sequence ID" value="XM_011292811.1"/>
</dbReference>
<evidence type="ECO:0000313" key="2">
    <source>
        <dbReference type="EnsemblMetazoa" id="MDOA015822-PA"/>
    </source>
</evidence>
<proteinExistence type="predicted"/>
<dbReference type="OrthoDB" id="8008339at2759"/>
<sequence length="190" mass="22425">MSMKSATTLIVLLYILIHVRYRLWNTIFELKNITCHKYHEELFKKVSCNFMRRSSNNYSIGLQMMFSRELDRNFKAHVAIDVTPTNSTQIIHLIDLRFNCCMFLQQSLANQLVRPLMNEFKRVTNLPEKCPFKKETLYDVKNFSLTKKFMPTFLPSLDFNATLNLYDRNKLVASVQIIGNITQKEKTNKQ</sequence>
<dbReference type="AlphaFoldDB" id="A0A1I8NIR9"/>
<dbReference type="PANTHER" id="PTHR20898">
    <property type="entry name" value="DAEDALUS ON 3-RELATED-RELATED"/>
    <property type="match status" value="1"/>
</dbReference>
<dbReference type="VEuPathDB" id="VectorBase:MDOA015822"/>
<dbReference type="Pfam" id="PF06477">
    <property type="entry name" value="DUF1091"/>
    <property type="match status" value="1"/>
</dbReference>
<evidence type="ECO:0000313" key="3">
    <source>
        <dbReference type="Proteomes" id="UP001652621"/>
    </source>
</evidence>
<protein>
    <submittedName>
        <fullName evidence="4">Uncharacterized protein LOC105261607</fullName>
    </submittedName>
</protein>
<dbReference type="PANTHER" id="PTHR20898:SF0">
    <property type="entry name" value="DAEDALUS ON 3-RELATED"/>
    <property type="match status" value="1"/>
</dbReference>
<name>A0A1I8NIR9_MUSDO</name>
<evidence type="ECO:0000256" key="1">
    <source>
        <dbReference type="ARBA" id="ARBA00022729"/>
    </source>
</evidence>
<dbReference type="VEuPathDB" id="VectorBase:MDOMA2_012144"/>
<dbReference type="InterPro" id="IPR010512">
    <property type="entry name" value="DUF1091"/>
</dbReference>
<dbReference type="Proteomes" id="UP001652621">
    <property type="component" value="Unplaced"/>
</dbReference>
<dbReference type="GeneID" id="105261607"/>
<reference evidence="2" key="1">
    <citation type="submission" date="2020-05" db="UniProtKB">
        <authorList>
            <consortium name="EnsemblMetazoa"/>
        </authorList>
    </citation>
    <scope>IDENTIFICATION</scope>
    <source>
        <strain evidence="2">Aabys</strain>
    </source>
</reference>
<reference evidence="4" key="2">
    <citation type="submission" date="2025-04" db="UniProtKB">
        <authorList>
            <consortium name="RefSeq"/>
        </authorList>
    </citation>
    <scope>IDENTIFICATION</scope>
    <source>
        <strain evidence="4">Aabys</strain>
    </source>
</reference>
<organism evidence="2">
    <name type="scientific">Musca domestica</name>
    <name type="common">House fly</name>
    <dbReference type="NCBI Taxonomy" id="7370"/>
    <lineage>
        <taxon>Eukaryota</taxon>
        <taxon>Metazoa</taxon>
        <taxon>Ecdysozoa</taxon>
        <taxon>Arthropoda</taxon>
        <taxon>Hexapoda</taxon>
        <taxon>Insecta</taxon>
        <taxon>Pterygota</taxon>
        <taxon>Neoptera</taxon>
        <taxon>Endopterygota</taxon>
        <taxon>Diptera</taxon>
        <taxon>Brachycera</taxon>
        <taxon>Muscomorpha</taxon>
        <taxon>Muscoidea</taxon>
        <taxon>Muscidae</taxon>
        <taxon>Musca</taxon>
    </lineage>
</organism>
<dbReference type="KEGG" id="mde:105261607"/>
<keyword evidence="1" id="KW-0732">Signal</keyword>
<dbReference type="Gene3D" id="2.70.220.10">
    <property type="entry name" value="Ganglioside GM2 activator"/>
    <property type="match status" value="1"/>
</dbReference>